<organism evidence="1 2">
    <name type="scientific">Shewanella surugensis</name>
    <dbReference type="NCBI Taxonomy" id="212020"/>
    <lineage>
        <taxon>Bacteria</taxon>
        <taxon>Pseudomonadati</taxon>
        <taxon>Pseudomonadota</taxon>
        <taxon>Gammaproteobacteria</taxon>
        <taxon>Alteromonadales</taxon>
        <taxon>Shewanellaceae</taxon>
        <taxon>Shewanella</taxon>
    </lineage>
</organism>
<dbReference type="RefSeq" id="WP_248943469.1">
    <property type="nucleotide sequence ID" value="NZ_JAKIKS010000323.1"/>
</dbReference>
<keyword evidence="2" id="KW-1185">Reference proteome</keyword>
<comment type="caution">
    <text evidence="1">The sequence shown here is derived from an EMBL/GenBank/DDBJ whole genome shotgun (WGS) entry which is preliminary data.</text>
</comment>
<reference evidence="1 2" key="1">
    <citation type="submission" date="2022-01" db="EMBL/GenBank/DDBJ databases">
        <title>Whole genome-based taxonomy of the Shewanellaceae.</title>
        <authorList>
            <person name="Martin-Rodriguez A.J."/>
        </authorList>
    </citation>
    <scope>NUCLEOTIDE SEQUENCE [LARGE SCALE GENOMIC DNA]</scope>
    <source>
        <strain evidence="1 2">DSM 17177</strain>
    </source>
</reference>
<dbReference type="Proteomes" id="UP001203423">
    <property type="component" value="Unassembled WGS sequence"/>
</dbReference>
<sequence length="210" mass="22452">MTITRRVVRTLYYGMDKPDNIIGDLSYEFATEFAAKGVEKFANKNGLSLTELNALLTINSFIGHKLAGSRAECAQNSCDVFGYTTRKGGIIPNAGIIGVLWDINDTILGYQGLMDAVGYDIVKSGYSQLGACHSLGTLTCNNIAARGFAAPGELNALPFGNVAYGGAETKLGSMDFINGGILGKITNWQARMISCSVPPCHGYKDNYKGK</sequence>
<name>A0ABT0LK05_9GAMM</name>
<gene>
    <name evidence="1" type="ORF">L2764_27310</name>
</gene>
<dbReference type="EMBL" id="JAKIKS010000323">
    <property type="protein sequence ID" value="MCL1128047.1"/>
    <property type="molecule type" value="Genomic_DNA"/>
</dbReference>
<protein>
    <recommendedName>
        <fullName evidence="3">Filamentous hemagglutinin</fullName>
    </recommendedName>
</protein>
<evidence type="ECO:0008006" key="3">
    <source>
        <dbReference type="Google" id="ProtNLM"/>
    </source>
</evidence>
<evidence type="ECO:0000313" key="2">
    <source>
        <dbReference type="Proteomes" id="UP001203423"/>
    </source>
</evidence>
<accession>A0ABT0LK05</accession>
<evidence type="ECO:0000313" key="1">
    <source>
        <dbReference type="EMBL" id="MCL1128047.1"/>
    </source>
</evidence>
<proteinExistence type="predicted"/>